<organism evidence="2 3">
    <name type="scientific">Neohortaea acidophila</name>
    <dbReference type="NCBI Taxonomy" id="245834"/>
    <lineage>
        <taxon>Eukaryota</taxon>
        <taxon>Fungi</taxon>
        <taxon>Dikarya</taxon>
        <taxon>Ascomycota</taxon>
        <taxon>Pezizomycotina</taxon>
        <taxon>Dothideomycetes</taxon>
        <taxon>Dothideomycetidae</taxon>
        <taxon>Mycosphaerellales</taxon>
        <taxon>Teratosphaeriaceae</taxon>
        <taxon>Neohortaea</taxon>
    </lineage>
</organism>
<gene>
    <name evidence="2" type="ORF">BDY17DRAFT_51635</name>
</gene>
<feature type="region of interest" description="Disordered" evidence="1">
    <location>
        <begin position="1"/>
        <end position="49"/>
    </location>
</feature>
<evidence type="ECO:0000256" key="1">
    <source>
        <dbReference type="SAM" id="MobiDB-lite"/>
    </source>
</evidence>
<dbReference type="AlphaFoldDB" id="A0A6A6PH10"/>
<keyword evidence="3" id="KW-1185">Reference proteome</keyword>
<proteinExistence type="predicted"/>
<evidence type="ECO:0000313" key="2">
    <source>
        <dbReference type="EMBL" id="KAF2479205.1"/>
    </source>
</evidence>
<protein>
    <submittedName>
        <fullName evidence="2">Uncharacterized protein</fullName>
    </submittedName>
</protein>
<name>A0A6A6PH10_9PEZI</name>
<dbReference type="GeneID" id="54479466"/>
<sequence>MRWRSRQGDRRCDVHREPNLAPLRSGSQATAERPGPSSPHPMSASAQGCSGLQALRKRLRVDCQELRADLEHRDFEAARLVWRPPGLWRAREPA</sequence>
<accession>A0A6A6PH10</accession>
<dbReference type="EMBL" id="MU001642">
    <property type="protein sequence ID" value="KAF2479205.1"/>
    <property type="molecule type" value="Genomic_DNA"/>
</dbReference>
<dbReference type="Proteomes" id="UP000799767">
    <property type="component" value="Unassembled WGS sequence"/>
</dbReference>
<feature type="compositionally biased region" description="Basic and acidic residues" evidence="1">
    <location>
        <begin position="1"/>
        <end position="18"/>
    </location>
</feature>
<reference evidence="2" key="1">
    <citation type="journal article" date="2020" name="Stud. Mycol.">
        <title>101 Dothideomycetes genomes: a test case for predicting lifestyles and emergence of pathogens.</title>
        <authorList>
            <person name="Haridas S."/>
            <person name="Albert R."/>
            <person name="Binder M."/>
            <person name="Bloem J."/>
            <person name="Labutti K."/>
            <person name="Salamov A."/>
            <person name="Andreopoulos B."/>
            <person name="Baker S."/>
            <person name="Barry K."/>
            <person name="Bills G."/>
            <person name="Bluhm B."/>
            <person name="Cannon C."/>
            <person name="Castanera R."/>
            <person name="Culley D."/>
            <person name="Daum C."/>
            <person name="Ezra D."/>
            <person name="Gonzalez J."/>
            <person name="Henrissat B."/>
            <person name="Kuo A."/>
            <person name="Liang C."/>
            <person name="Lipzen A."/>
            <person name="Lutzoni F."/>
            <person name="Magnuson J."/>
            <person name="Mondo S."/>
            <person name="Nolan M."/>
            <person name="Ohm R."/>
            <person name="Pangilinan J."/>
            <person name="Park H.-J."/>
            <person name="Ramirez L."/>
            <person name="Alfaro M."/>
            <person name="Sun H."/>
            <person name="Tritt A."/>
            <person name="Yoshinaga Y."/>
            <person name="Zwiers L.-H."/>
            <person name="Turgeon B."/>
            <person name="Goodwin S."/>
            <person name="Spatafora J."/>
            <person name="Crous P."/>
            <person name="Grigoriev I."/>
        </authorList>
    </citation>
    <scope>NUCLEOTIDE SEQUENCE</scope>
    <source>
        <strain evidence="2">CBS 113389</strain>
    </source>
</reference>
<dbReference type="RefSeq" id="XP_033585775.1">
    <property type="nucleotide sequence ID" value="XM_033738464.1"/>
</dbReference>
<evidence type="ECO:0000313" key="3">
    <source>
        <dbReference type="Proteomes" id="UP000799767"/>
    </source>
</evidence>